<sequence length="563" mass="64085">MKADVKAFHTSAWTLLFSLSFISLHYGISGVETSSSDQNMEVASRNTTHAGRLLRELFGTTMERLEGRAEYDPRVRPSSADSDTTKVSVVIYIKSVTELNVAEEVLRFTMYSQYIWYDRGVRWNPAAYGGLTNYSLENHGKDLIWWPRYEIYQSVRPPYKEMGLEKPGYRIKWTGEVTMLDVRANEVSCGLAFADFPFDKQSCTIEVYSPTLEMEAMAFKTVDLDPGSRLVKNTAHKITDIRVANFFSCLTTDGTQSRVESVVPGQTCFSMYSVTIDFERHPEPYVTLSIVPVAFVTFLTFLSFLLPVKTGERIGLIITALLTVAAVMFITSEKLPDSKETTILNRFNKLMILLTLIVMLEASIVNFLHDFELEVDIKTSRLIVMYPELWMGRLVALVKKKMQLFRPRVDPDLPDGDVDEEMSNIRNDCSVQKLKASKGHAWRHTNNSRRISMYSFELLSDILHVVDLKHIIPKLLEQNLMDLELLRETTPQLLISELGLTLGDALMLSRCIKSKHHSHKLYPLSDILDRMSIIVFPIVWFILIAHTLGGHISLDKIIFGLVA</sequence>
<feature type="transmembrane region" description="Helical" evidence="5">
    <location>
        <begin position="533"/>
        <end position="554"/>
    </location>
</feature>
<dbReference type="CDD" id="cd19051">
    <property type="entry name" value="LGIC_TM_cation"/>
    <property type="match status" value="1"/>
</dbReference>
<feature type="domain" description="Neurotransmitter-gated ion-channel transmembrane" evidence="8">
    <location>
        <begin position="290"/>
        <end position="369"/>
    </location>
</feature>
<dbReference type="Pfam" id="PF02932">
    <property type="entry name" value="Neur_chan_memb"/>
    <property type="match status" value="1"/>
</dbReference>
<dbReference type="InterPro" id="IPR006029">
    <property type="entry name" value="Neurotrans-gated_channel_TM"/>
</dbReference>
<evidence type="ECO:0000313" key="10">
    <source>
        <dbReference type="Proteomes" id="UP001190700"/>
    </source>
</evidence>
<feature type="signal peptide" evidence="6">
    <location>
        <begin position="1"/>
        <end position="30"/>
    </location>
</feature>
<evidence type="ECO:0000256" key="4">
    <source>
        <dbReference type="ARBA" id="ARBA00023136"/>
    </source>
</evidence>
<protein>
    <submittedName>
        <fullName evidence="9">Uncharacterized protein</fullName>
    </submittedName>
</protein>
<keyword evidence="2 5" id="KW-0812">Transmembrane</keyword>
<dbReference type="PROSITE" id="PS00236">
    <property type="entry name" value="NEUROTR_ION_CHANNEL"/>
    <property type="match status" value="1"/>
</dbReference>
<evidence type="ECO:0000313" key="9">
    <source>
        <dbReference type="EMBL" id="KAK3255578.1"/>
    </source>
</evidence>
<feature type="chain" id="PRO_5042236410" evidence="6">
    <location>
        <begin position="31"/>
        <end position="563"/>
    </location>
</feature>
<dbReference type="SUPFAM" id="SSF63712">
    <property type="entry name" value="Nicotinic receptor ligand binding domain-like"/>
    <property type="match status" value="1"/>
</dbReference>
<evidence type="ECO:0000256" key="3">
    <source>
        <dbReference type="ARBA" id="ARBA00022989"/>
    </source>
</evidence>
<dbReference type="PANTHER" id="PTHR18945">
    <property type="entry name" value="NEUROTRANSMITTER GATED ION CHANNEL"/>
    <property type="match status" value="1"/>
</dbReference>
<reference evidence="9 10" key="1">
    <citation type="journal article" date="2015" name="Genome Biol. Evol.">
        <title>Comparative Genomics of a Bacterivorous Green Alga Reveals Evolutionary Causalities and Consequences of Phago-Mixotrophic Mode of Nutrition.</title>
        <authorList>
            <person name="Burns J.A."/>
            <person name="Paasch A."/>
            <person name="Narechania A."/>
            <person name="Kim E."/>
        </authorList>
    </citation>
    <scope>NUCLEOTIDE SEQUENCE [LARGE SCALE GENOMIC DNA]</scope>
    <source>
        <strain evidence="9 10">PLY_AMNH</strain>
    </source>
</reference>
<feature type="transmembrane region" description="Helical" evidence="5">
    <location>
        <begin position="314"/>
        <end position="330"/>
    </location>
</feature>
<name>A0AAE0F9I2_9CHLO</name>
<feature type="domain" description="Neurotransmitter-gated ion-channel ligand-binding" evidence="7">
    <location>
        <begin position="70"/>
        <end position="281"/>
    </location>
</feature>
<keyword evidence="4 5" id="KW-0472">Membrane</keyword>
<proteinExistence type="predicted"/>
<accession>A0AAE0F9I2</accession>
<feature type="transmembrane region" description="Helical" evidence="5">
    <location>
        <begin position="350"/>
        <end position="368"/>
    </location>
</feature>
<gene>
    <name evidence="9" type="ORF">CYMTET_35237</name>
</gene>
<dbReference type="InterPro" id="IPR038050">
    <property type="entry name" value="Neuro_actylchol_rec"/>
</dbReference>
<keyword evidence="6" id="KW-0732">Signal</keyword>
<keyword evidence="10" id="KW-1185">Reference proteome</keyword>
<dbReference type="EMBL" id="LGRX02022465">
    <property type="protein sequence ID" value="KAK3255578.1"/>
    <property type="molecule type" value="Genomic_DNA"/>
</dbReference>
<dbReference type="GO" id="GO:0005230">
    <property type="term" value="F:extracellular ligand-gated monoatomic ion channel activity"/>
    <property type="evidence" value="ECO:0007669"/>
    <property type="project" value="InterPro"/>
</dbReference>
<dbReference type="InterPro" id="IPR036719">
    <property type="entry name" value="Neuro-gated_channel_TM_sf"/>
</dbReference>
<dbReference type="InterPro" id="IPR018000">
    <property type="entry name" value="Neurotransmitter_ion_chnl_CS"/>
</dbReference>
<evidence type="ECO:0000256" key="6">
    <source>
        <dbReference type="SAM" id="SignalP"/>
    </source>
</evidence>
<dbReference type="GO" id="GO:0004888">
    <property type="term" value="F:transmembrane signaling receptor activity"/>
    <property type="evidence" value="ECO:0007669"/>
    <property type="project" value="InterPro"/>
</dbReference>
<dbReference type="Proteomes" id="UP001190700">
    <property type="component" value="Unassembled WGS sequence"/>
</dbReference>
<dbReference type="Gene3D" id="1.20.58.390">
    <property type="entry name" value="Neurotransmitter-gated ion-channel transmembrane domain"/>
    <property type="match status" value="1"/>
</dbReference>
<dbReference type="Pfam" id="PF02931">
    <property type="entry name" value="Neur_chan_LBD"/>
    <property type="match status" value="1"/>
</dbReference>
<evidence type="ECO:0000259" key="7">
    <source>
        <dbReference type="Pfam" id="PF02931"/>
    </source>
</evidence>
<comment type="caution">
    <text evidence="9">The sequence shown here is derived from an EMBL/GenBank/DDBJ whole genome shotgun (WGS) entry which is preliminary data.</text>
</comment>
<dbReference type="GO" id="GO:0016020">
    <property type="term" value="C:membrane"/>
    <property type="evidence" value="ECO:0007669"/>
    <property type="project" value="UniProtKB-SubCell"/>
</dbReference>
<evidence type="ECO:0000256" key="1">
    <source>
        <dbReference type="ARBA" id="ARBA00004141"/>
    </source>
</evidence>
<dbReference type="InterPro" id="IPR006201">
    <property type="entry name" value="Neur_channel"/>
</dbReference>
<evidence type="ECO:0000256" key="5">
    <source>
        <dbReference type="SAM" id="Phobius"/>
    </source>
</evidence>
<keyword evidence="3 5" id="KW-1133">Transmembrane helix</keyword>
<dbReference type="InterPro" id="IPR036734">
    <property type="entry name" value="Neur_chan_lig-bd_sf"/>
</dbReference>
<evidence type="ECO:0000259" key="8">
    <source>
        <dbReference type="Pfam" id="PF02932"/>
    </source>
</evidence>
<comment type="subcellular location">
    <subcellularLocation>
        <location evidence="1">Membrane</location>
        <topology evidence="1">Multi-pass membrane protein</topology>
    </subcellularLocation>
</comment>
<dbReference type="InterPro" id="IPR006202">
    <property type="entry name" value="Neur_chan_lig-bd"/>
</dbReference>
<dbReference type="Gene3D" id="2.70.170.10">
    <property type="entry name" value="Neurotransmitter-gated ion-channel ligand-binding domain"/>
    <property type="match status" value="1"/>
</dbReference>
<organism evidence="9 10">
    <name type="scientific">Cymbomonas tetramitiformis</name>
    <dbReference type="NCBI Taxonomy" id="36881"/>
    <lineage>
        <taxon>Eukaryota</taxon>
        <taxon>Viridiplantae</taxon>
        <taxon>Chlorophyta</taxon>
        <taxon>Pyramimonadophyceae</taxon>
        <taxon>Pyramimonadales</taxon>
        <taxon>Pyramimonadaceae</taxon>
        <taxon>Cymbomonas</taxon>
    </lineage>
</organism>
<feature type="transmembrane region" description="Helical" evidence="5">
    <location>
        <begin position="285"/>
        <end position="308"/>
    </location>
</feature>
<dbReference type="SUPFAM" id="SSF90112">
    <property type="entry name" value="Neurotransmitter-gated ion-channel transmembrane pore"/>
    <property type="match status" value="1"/>
</dbReference>
<evidence type="ECO:0000256" key="2">
    <source>
        <dbReference type="ARBA" id="ARBA00022692"/>
    </source>
</evidence>
<dbReference type="AlphaFoldDB" id="A0AAE0F9I2"/>